<organism evidence="1 2">
    <name type="scientific">Trichinella papuae</name>
    <dbReference type="NCBI Taxonomy" id="268474"/>
    <lineage>
        <taxon>Eukaryota</taxon>
        <taxon>Metazoa</taxon>
        <taxon>Ecdysozoa</taxon>
        <taxon>Nematoda</taxon>
        <taxon>Enoplea</taxon>
        <taxon>Dorylaimia</taxon>
        <taxon>Trichinellida</taxon>
        <taxon>Trichinellidae</taxon>
        <taxon>Trichinella</taxon>
    </lineage>
</organism>
<proteinExistence type="predicted"/>
<accession>A0A0V1N198</accession>
<evidence type="ECO:0000313" key="2">
    <source>
        <dbReference type="Proteomes" id="UP000054843"/>
    </source>
</evidence>
<dbReference type="Proteomes" id="UP000054843">
    <property type="component" value="Unassembled WGS sequence"/>
</dbReference>
<dbReference type="EMBL" id="JYDO01000017">
    <property type="protein sequence ID" value="KRZ77753.1"/>
    <property type="molecule type" value="Genomic_DNA"/>
</dbReference>
<sequence length="59" mass="6705">MEKGIKFQVVLLRCFVHAAVPIFQVVVDSHILTMHNPKRNFSGPKPLSLEVLEQSFNLT</sequence>
<comment type="caution">
    <text evidence="1">The sequence shown here is derived from an EMBL/GenBank/DDBJ whole genome shotgun (WGS) entry which is preliminary data.</text>
</comment>
<evidence type="ECO:0000313" key="1">
    <source>
        <dbReference type="EMBL" id="KRZ77753.1"/>
    </source>
</evidence>
<dbReference type="AlphaFoldDB" id="A0A0V1N198"/>
<name>A0A0V1N198_9BILA</name>
<reference evidence="1 2" key="1">
    <citation type="submission" date="2015-01" db="EMBL/GenBank/DDBJ databases">
        <title>Evolution of Trichinella species and genotypes.</title>
        <authorList>
            <person name="Korhonen P.K."/>
            <person name="Edoardo P."/>
            <person name="Giuseppe L.R."/>
            <person name="Gasser R.B."/>
        </authorList>
    </citation>
    <scope>NUCLEOTIDE SEQUENCE [LARGE SCALE GENOMIC DNA]</scope>
    <source>
        <strain evidence="1">ISS1980</strain>
    </source>
</reference>
<keyword evidence="2" id="KW-1185">Reference proteome</keyword>
<protein>
    <submittedName>
        <fullName evidence="1">Uncharacterized protein</fullName>
    </submittedName>
</protein>
<gene>
    <name evidence="1" type="ORF">T10_3284</name>
</gene>